<proteinExistence type="predicted"/>
<sequence length="90" mass="9862">MSPVISIPPAINQLGWTLPIRARHGAWHFDCFSCGLCQSNEAVGCTSHARGQPEPMLPSHPSPTQNLGYGLSLGRKRSVREPTLSPWRSQ</sequence>
<keyword evidence="3" id="KW-1185">Reference proteome</keyword>
<dbReference type="AlphaFoldDB" id="A0AAJ0A255"/>
<accession>A0AAJ0A255</accession>
<comment type="caution">
    <text evidence="2">The sequence shown here is derived from an EMBL/GenBank/DDBJ whole genome shotgun (WGS) entry which is preliminary data.</text>
</comment>
<evidence type="ECO:0000256" key="1">
    <source>
        <dbReference type="SAM" id="MobiDB-lite"/>
    </source>
</evidence>
<protein>
    <submittedName>
        <fullName evidence="2">Uncharacterized protein</fullName>
    </submittedName>
</protein>
<gene>
    <name evidence="2" type="ORF">BDP81DRAFT_85383</name>
</gene>
<feature type="region of interest" description="Disordered" evidence="1">
    <location>
        <begin position="46"/>
        <end position="90"/>
    </location>
</feature>
<dbReference type="RefSeq" id="XP_060450607.1">
    <property type="nucleotide sequence ID" value="XM_060596391.1"/>
</dbReference>
<reference evidence="2" key="1">
    <citation type="submission" date="2021-06" db="EMBL/GenBank/DDBJ databases">
        <title>Comparative genomics, transcriptomics and evolutionary studies reveal genomic signatures of adaptation to plant cell wall in hemibiotrophic fungi.</title>
        <authorList>
            <consortium name="DOE Joint Genome Institute"/>
            <person name="Baroncelli R."/>
            <person name="Diaz J.F."/>
            <person name="Benocci T."/>
            <person name="Peng M."/>
            <person name="Battaglia E."/>
            <person name="Haridas S."/>
            <person name="Andreopoulos W."/>
            <person name="Labutti K."/>
            <person name="Pangilinan J."/>
            <person name="Floch G.L."/>
            <person name="Makela M.R."/>
            <person name="Henrissat B."/>
            <person name="Grigoriev I.V."/>
            <person name="Crouch J.A."/>
            <person name="De Vries R.P."/>
            <person name="Sukno S.A."/>
            <person name="Thon M.R."/>
        </authorList>
    </citation>
    <scope>NUCLEOTIDE SEQUENCE</scope>
    <source>
        <strain evidence="2">CBS 102054</strain>
    </source>
</reference>
<evidence type="ECO:0000313" key="2">
    <source>
        <dbReference type="EMBL" id="KAK1654563.1"/>
    </source>
</evidence>
<dbReference type="EMBL" id="JAHMHQ010000002">
    <property type="protein sequence ID" value="KAK1654563.1"/>
    <property type="molecule type" value="Genomic_DNA"/>
</dbReference>
<dbReference type="Proteomes" id="UP001243989">
    <property type="component" value="Unassembled WGS sequence"/>
</dbReference>
<evidence type="ECO:0000313" key="3">
    <source>
        <dbReference type="Proteomes" id="UP001243989"/>
    </source>
</evidence>
<name>A0AAJ0A255_9PEZI</name>
<organism evidence="2 3">
    <name type="scientific">Colletotrichum phormii</name>
    <dbReference type="NCBI Taxonomy" id="359342"/>
    <lineage>
        <taxon>Eukaryota</taxon>
        <taxon>Fungi</taxon>
        <taxon>Dikarya</taxon>
        <taxon>Ascomycota</taxon>
        <taxon>Pezizomycotina</taxon>
        <taxon>Sordariomycetes</taxon>
        <taxon>Hypocreomycetidae</taxon>
        <taxon>Glomerellales</taxon>
        <taxon>Glomerellaceae</taxon>
        <taxon>Colletotrichum</taxon>
        <taxon>Colletotrichum acutatum species complex</taxon>
    </lineage>
</organism>
<dbReference type="GeneID" id="85481253"/>